<organism evidence="1 2">
    <name type="scientific">Viridibacterium curvum</name>
    <dbReference type="NCBI Taxonomy" id="1101404"/>
    <lineage>
        <taxon>Bacteria</taxon>
        <taxon>Pseudomonadati</taxon>
        <taxon>Pseudomonadota</taxon>
        <taxon>Betaproteobacteria</taxon>
        <taxon>Rhodocyclales</taxon>
        <taxon>Rhodocyclaceae</taxon>
        <taxon>Viridibacterium</taxon>
    </lineage>
</organism>
<protein>
    <submittedName>
        <fullName evidence="1">Uncharacterized protein</fullName>
    </submittedName>
</protein>
<name>A0ABP9QRX2_9RHOO</name>
<dbReference type="Proteomes" id="UP001500547">
    <property type="component" value="Unassembled WGS sequence"/>
</dbReference>
<accession>A0ABP9QRX2</accession>
<dbReference type="EMBL" id="BAABLD010000008">
    <property type="protein sequence ID" value="GAA5166559.1"/>
    <property type="molecule type" value="Genomic_DNA"/>
</dbReference>
<sequence>MATKYVIEDQVHAEWQSTHDSLSSAQSELRRISTIPWGEAPNRCPCQSWGTCERAYEIIEYKTDEEPWTEMQRFAGFDISASKLVWSADESKTASAGE</sequence>
<reference evidence="2" key="1">
    <citation type="journal article" date="2019" name="Int. J. Syst. Evol. Microbiol.">
        <title>The Global Catalogue of Microorganisms (GCM) 10K type strain sequencing project: providing services to taxonomists for standard genome sequencing and annotation.</title>
        <authorList>
            <consortium name="The Broad Institute Genomics Platform"/>
            <consortium name="The Broad Institute Genome Sequencing Center for Infectious Disease"/>
            <person name="Wu L."/>
            <person name="Ma J."/>
        </authorList>
    </citation>
    <scope>NUCLEOTIDE SEQUENCE [LARGE SCALE GENOMIC DNA]</scope>
    <source>
        <strain evidence="2">JCM 18715</strain>
    </source>
</reference>
<comment type="caution">
    <text evidence="1">The sequence shown here is derived from an EMBL/GenBank/DDBJ whole genome shotgun (WGS) entry which is preliminary data.</text>
</comment>
<proteinExistence type="predicted"/>
<keyword evidence="2" id="KW-1185">Reference proteome</keyword>
<evidence type="ECO:0000313" key="1">
    <source>
        <dbReference type="EMBL" id="GAA5166559.1"/>
    </source>
</evidence>
<evidence type="ECO:0000313" key="2">
    <source>
        <dbReference type="Proteomes" id="UP001500547"/>
    </source>
</evidence>
<gene>
    <name evidence="1" type="ORF">GCM10025770_23860</name>
</gene>